<gene>
    <name evidence="1" type="ORF">BOH74_19190</name>
</gene>
<organism evidence="1 2">
    <name type="scientific">Pseudomonas versuta</name>
    <dbReference type="NCBI Taxonomy" id="1788301"/>
    <lineage>
        <taxon>Bacteria</taxon>
        <taxon>Pseudomonadati</taxon>
        <taxon>Pseudomonadota</taxon>
        <taxon>Gammaproteobacteria</taxon>
        <taxon>Pseudomonadales</taxon>
        <taxon>Pseudomonadaceae</taxon>
        <taxon>Pseudomonas</taxon>
    </lineage>
</organism>
<evidence type="ECO:0000313" key="1">
    <source>
        <dbReference type="EMBL" id="OKA18976.1"/>
    </source>
</evidence>
<dbReference type="RefSeq" id="WP_073510309.1">
    <property type="nucleotide sequence ID" value="NZ_MPJD01000035.1"/>
</dbReference>
<sequence length="66" mass="7092">MSNTNIGEIYESFSEDDANRCLAEGWVIVAVVSGTRELAGKEEVGPVYVLGKPKEKTGTGLYGQKV</sequence>
<dbReference type="Proteomes" id="UP000185990">
    <property type="component" value="Unassembled WGS sequence"/>
</dbReference>
<name>A0A853ZXJ0_9PSED</name>
<dbReference type="AlphaFoldDB" id="A0A853ZXJ0"/>
<protein>
    <submittedName>
        <fullName evidence="1">Uncharacterized protein</fullName>
    </submittedName>
</protein>
<accession>A0A853ZXJ0</accession>
<dbReference type="EMBL" id="MPJD01000035">
    <property type="protein sequence ID" value="OKA18976.1"/>
    <property type="molecule type" value="Genomic_DNA"/>
</dbReference>
<comment type="caution">
    <text evidence="1">The sequence shown here is derived from an EMBL/GenBank/DDBJ whole genome shotgun (WGS) entry which is preliminary data.</text>
</comment>
<evidence type="ECO:0000313" key="2">
    <source>
        <dbReference type="Proteomes" id="UP000185990"/>
    </source>
</evidence>
<proteinExistence type="predicted"/>
<reference evidence="1 2" key="1">
    <citation type="submission" date="2016-11" db="EMBL/GenBank/DDBJ databases">
        <title>Draft genome of Pseudomonas versuta A4R1.12.</title>
        <authorList>
            <person name="See-Too W.-S."/>
        </authorList>
    </citation>
    <scope>NUCLEOTIDE SEQUENCE [LARGE SCALE GENOMIC DNA]</scope>
    <source>
        <strain evidence="1 2">A4R1.12</strain>
    </source>
</reference>